<comment type="caution">
    <text evidence="1">The sequence shown here is derived from an EMBL/GenBank/DDBJ whole genome shotgun (WGS) entry which is preliminary data.</text>
</comment>
<sequence length="146" mass="16083">MHLDLYFLNLQAPNIDGGCIRYYQGIDMTGVVTELHFYFKDSFRTACDCAAKCLGQPTSCTNWVWKYNFMPGDGDKRPYNLYNSPNLPSNVTLAYDTANSAGFEPLQASNNPQKGADVPLTFLGSAGAKPDEFGMTGFLVQDLNGE</sequence>
<dbReference type="EMBL" id="JADCTT010000007">
    <property type="protein sequence ID" value="KAF9749480.1"/>
    <property type="molecule type" value="Genomic_DNA"/>
</dbReference>
<accession>A0A8H7MZS9</accession>
<dbReference type="Proteomes" id="UP000616885">
    <property type="component" value="Unassembled WGS sequence"/>
</dbReference>
<protein>
    <recommendedName>
        <fullName evidence="3">Apple domain-containing protein</fullName>
    </recommendedName>
</protein>
<evidence type="ECO:0000313" key="2">
    <source>
        <dbReference type="Proteomes" id="UP000616885"/>
    </source>
</evidence>
<name>A0A8H7MZS9_BIOOC</name>
<reference evidence="1" key="1">
    <citation type="submission" date="2020-10" db="EMBL/GenBank/DDBJ databases">
        <title>High-Quality Genome Resource of Clonostachys rosea strain S41 by Oxford Nanopore Long-Read Sequencing.</title>
        <authorList>
            <person name="Wang H."/>
        </authorList>
    </citation>
    <scope>NUCLEOTIDE SEQUENCE</scope>
    <source>
        <strain evidence="1">S41</strain>
    </source>
</reference>
<evidence type="ECO:0000313" key="1">
    <source>
        <dbReference type="EMBL" id="KAF9749480.1"/>
    </source>
</evidence>
<evidence type="ECO:0008006" key="3">
    <source>
        <dbReference type="Google" id="ProtNLM"/>
    </source>
</evidence>
<dbReference type="AlphaFoldDB" id="A0A8H7MZS9"/>
<proteinExistence type="predicted"/>
<gene>
    <name evidence="1" type="ORF">IM811_015507</name>
</gene>
<organism evidence="1 2">
    <name type="scientific">Bionectria ochroleuca</name>
    <name type="common">Gliocladium roseum</name>
    <dbReference type="NCBI Taxonomy" id="29856"/>
    <lineage>
        <taxon>Eukaryota</taxon>
        <taxon>Fungi</taxon>
        <taxon>Dikarya</taxon>
        <taxon>Ascomycota</taxon>
        <taxon>Pezizomycotina</taxon>
        <taxon>Sordariomycetes</taxon>
        <taxon>Hypocreomycetidae</taxon>
        <taxon>Hypocreales</taxon>
        <taxon>Bionectriaceae</taxon>
        <taxon>Clonostachys</taxon>
    </lineage>
</organism>